<accession>A0A7W7FUP0</accession>
<dbReference type="PANTHER" id="PTHR43391">
    <property type="entry name" value="RETINOL DEHYDROGENASE-RELATED"/>
    <property type="match status" value="1"/>
</dbReference>
<protein>
    <submittedName>
        <fullName evidence="4">NAD(P)-dependent dehydrogenase (Short-subunit alcohol dehydrogenase family)</fullName>
    </submittedName>
</protein>
<evidence type="ECO:0000313" key="5">
    <source>
        <dbReference type="Proteomes" id="UP000533598"/>
    </source>
</evidence>
<name>A0A7W7FUP0_9PSEU</name>
<comment type="caution">
    <text evidence="4">The sequence shown here is derived from an EMBL/GenBank/DDBJ whole genome shotgun (WGS) entry which is preliminary data.</text>
</comment>
<dbReference type="Gene3D" id="3.40.50.720">
    <property type="entry name" value="NAD(P)-binding Rossmann-like Domain"/>
    <property type="match status" value="1"/>
</dbReference>
<dbReference type="InterPro" id="IPR036291">
    <property type="entry name" value="NAD(P)-bd_dom_sf"/>
</dbReference>
<dbReference type="PRINTS" id="PR00081">
    <property type="entry name" value="GDHRDH"/>
</dbReference>
<evidence type="ECO:0000313" key="4">
    <source>
        <dbReference type="EMBL" id="MBB4675999.1"/>
    </source>
</evidence>
<dbReference type="SMART" id="SM00822">
    <property type="entry name" value="PKS_KR"/>
    <property type="match status" value="1"/>
</dbReference>
<dbReference type="GO" id="GO:0016491">
    <property type="term" value="F:oxidoreductase activity"/>
    <property type="evidence" value="ECO:0007669"/>
    <property type="project" value="UniProtKB-KW"/>
</dbReference>
<proteinExistence type="inferred from homology"/>
<dbReference type="EMBL" id="JACHMH010000001">
    <property type="protein sequence ID" value="MBB4675999.1"/>
    <property type="molecule type" value="Genomic_DNA"/>
</dbReference>
<keyword evidence="5" id="KW-1185">Reference proteome</keyword>
<dbReference type="InterPro" id="IPR020904">
    <property type="entry name" value="Sc_DH/Rdtase_CS"/>
</dbReference>
<dbReference type="SUPFAM" id="SSF53474">
    <property type="entry name" value="alpha/beta-Hydrolases"/>
    <property type="match status" value="1"/>
</dbReference>
<dbReference type="InterPro" id="IPR057326">
    <property type="entry name" value="KR_dom"/>
</dbReference>
<reference evidence="4 5" key="1">
    <citation type="submission" date="2020-08" db="EMBL/GenBank/DDBJ databases">
        <title>Sequencing the genomes of 1000 actinobacteria strains.</title>
        <authorList>
            <person name="Klenk H.-P."/>
        </authorList>
    </citation>
    <scope>NUCLEOTIDE SEQUENCE [LARGE SCALE GENOMIC DNA]</scope>
    <source>
        <strain evidence="4 5">DSM 44230</strain>
    </source>
</reference>
<dbReference type="InterPro" id="IPR029058">
    <property type="entry name" value="AB_hydrolase_fold"/>
</dbReference>
<dbReference type="Pfam" id="PF00106">
    <property type="entry name" value="adh_short"/>
    <property type="match status" value="1"/>
</dbReference>
<dbReference type="SUPFAM" id="SSF51735">
    <property type="entry name" value="NAD(P)-binding Rossmann-fold domains"/>
    <property type="match status" value="1"/>
</dbReference>
<dbReference type="CDD" id="cd05233">
    <property type="entry name" value="SDR_c"/>
    <property type="match status" value="1"/>
</dbReference>
<keyword evidence="2" id="KW-0560">Oxidoreductase</keyword>
<evidence type="ECO:0000259" key="3">
    <source>
        <dbReference type="SMART" id="SM00822"/>
    </source>
</evidence>
<sequence length="343" mass="35685">MPVQLVVPTRDAYVTPAHVAGTARWVARLWRREVPAGHWMPRTHPVVLARMVGEFVDHVEGAPASRGLRAAASTERFGGKVVLVTGGASGIGRACVRAFAAAGAEVVVVDVDGAGASAVAAEVGGFGYAVDVTDGEAVAALAERVRAEVGVPDVVVANAGVAVSGGFLETSAADWARVVDVNVWGVIHTLRAFAPQLVERGEGGQLVVTASMASYTPSRTLPAYATTKAAVLMLAQCLRAELAGRGIGVSAICPGFVHTNITRAARFAGVDAATQERLREVTTRRYLRRGFPPERVAAAVLDAVERDVAVAPVTAEARLGLLLSRLSPAVLRAAARVDIGPRR</sequence>
<evidence type="ECO:0000256" key="1">
    <source>
        <dbReference type="ARBA" id="ARBA00006484"/>
    </source>
</evidence>
<comment type="similarity">
    <text evidence="1">Belongs to the short-chain dehydrogenases/reductases (SDR) family.</text>
</comment>
<dbReference type="FunFam" id="3.40.50.720:FF:000084">
    <property type="entry name" value="Short-chain dehydrogenase reductase"/>
    <property type="match status" value="1"/>
</dbReference>
<dbReference type="Gene3D" id="3.40.50.1820">
    <property type="entry name" value="alpha/beta hydrolase"/>
    <property type="match status" value="1"/>
</dbReference>
<evidence type="ECO:0000256" key="2">
    <source>
        <dbReference type="ARBA" id="ARBA00023002"/>
    </source>
</evidence>
<dbReference type="PANTHER" id="PTHR43391:SF12">
    <property type="entry name" value="OXIDOREDUCTASE EPHD-RELATED"/>
    <property type="match status" value="1"/>
</dbReference>
<dbReference type="Proteomes" id="UP000533598">
    <property type="component" value="Unassembled WGS sequence"/>
</dbReference>
<dbReference type="AlphaFoldDB" id="A0A7W7FUP0"/>
<dbReference type="PROSITE" id="PS00061">
    <property type="entry name" value="ADH_SHORT"/>
    <property type="match status" value="1"/>
</dbReference>
<organism evidence="4 5">
    <name type="scientific">Crossiella cryophila</name>
    <dbReference type="NCBI Taxonomy" id="43355"/>
    <lineage>
        <taxon>Bacteria</taxon>
        <taxon>Bacillati</taxon>
        <taxon>Actinomycetota</taxon>
        <taxon>Actinomycetes</taxon>
        <taxon>Pseudonocardiales</taxon>
        <taxon>Pseudonocardiaceae</taxon>
        <taxon>Crossiella</taxon>
    </lineage>
</organism>
<feature type="domain" description="Ketoreductase" evidence="3">
    <location>
        <begin position="80"/>
        <end position="255"/>
    </location>
</feature>
<gene>
    <name evidence="4" type="ORF">HNR67_002117</name>
</gene>
<dbReference type="InterPro" id="IPR002347">
    <property type="entry name" value="SDR_fam"/>
</dbReference>